<dbReference type="Proteomes" id="UP000519023">
    <property type="component" value="Unassembled WGS sequence"/>
</dbReference>
<dbReference type="AlphaFoldDB" id="A0A7X9WTB8"/>
<dbReference type="RefSeq" id="WP_169571343.1">
    <property type="nucleotide sequence ID" value="NZ_JABBFV010000002.1"/>
</dbReference>
<reference evidence="1 2" key="1">
    <citation type="submission" date="2020-04" db="EMBL/GenBank/DDBJ databases">
        <title>Sphingobium sp. AR-3-1 isolated from Arctic soil.</title>
        <authorList>
            <person name="Dahal R.H."/>
            <person name="Chaudhary D.K."/>
        </authorList>
    </citation>
    <scope>NUCLEOTIDE SEQUENCE [LARGE SCALE GENOMIC DNA]</scope>
    <source>
        <strain evidence="1 2">AR-3-1</strain>
    </source>
</reference>
<protein>
    <submittedName>
        <fullName evidence="1">Uncharacterized protein</fullName>
    </submittedName>
</protein>
<evidence type="ECO:0000313" key="2">
    <source>
        <dbReference type="Proteomes" id="UP000519023"/>
    </source>
</evidence>
<name>A0A7X9WTB8_9SPHN</name>
<comment type="caution">
    <text evidence="1">The sequence shown here is derived from an EMBL/GenBank/DDBJ whole genome shotgun (WGS) entry which is preliminary data.</text>
</comment>
<proteinExistence type="predicted"/>
<sequence length="115" mass="12511">MNDVRMHADSYGTVVVNPIYRHFLQGSLHRFRKTGGSAAVAYTHRPSSADAAALDGRGQGAHHHLDFEPSADIAEIARTPGLLPQQLDAWRHNSITGNSLLHQYFLKGPISAGTL</sequence>
<accession>A0A7X9WTB8</accession>
<organism evidence="1 2">
    <name type="scientific">Sphingobium psychrophilum</name>
    <dbReference type="NCBI Taxonomy" id="2728834"/>
    <lineage>
        <taxon>Bacteria</taxon>
        <taxon>Pseudomonadati</taxon>
        <taxon>Pseudomonadota</taxon>
        <taxon>Alphaproteobacteria</taxon>
        <taxon>Sphingomonadales</taxon>
        <taxon>Sphingomonadaceae</taxon>
        <taxon>Sphingobium</taxon>
    </lineage>
</organism>
<evidence type="ECO:0000313" key="1">
    <source>
        <dbReference type="EMBL" id="NML09484.1"/>
    </source>
</evidence>
<keyword evidence="2" id="KW-1185">Reference proteome</keyword>
<gene>
    <name evidence="1" type="ORF">HHL08_04890</name>
</gene>
<dbReference type="EMBL" id="JABBFV010000002">
    <property type="protein sequence ID" value="NML09484.1"/>
    <property type="molecule type" value="Genomic_DNA"/>
</dbReference>